<evidence type="ECO:0000256" key="8">
    <source>
        <dbReference type="ARBA" id="ARBA00034808"/>
    </source>
</evidence>
<dbReference type="GO" id="GO:0030894">
    <property type="term" value="C:replisome"/>
    <property type="evidence" value="ECO:0007669"/>
    <property type="project" value="TreeGrafter"/>
</dbReference>
<protein>
    <recommendedName>
        <fullName evidence="8">DNA 3'-5' helicase</fullName>
        <ecNumber evidence="8">5.6.2.4</ecNumber>
    </recommendedName>
</protein>
<dbReference type="GO" id="GO:0003677">
    <property type="term" value="F:DNA binding"/>
    <property type="evidence" value="ECO:0007669"/>
    <property type="project" value="UniProtKB-KW"/>
</dbReference>
<feature type="domain" description="Helicase ATP-binding" evidence="9">
    <location>
        <begin position="31"/>
        <end position="206"/>
    </location>
</feature>
<keyword evidence="2" id="KW-0547">Nucleotide-binding</keyword>
<dbReference type="InterPro" id="IPR002464">
    <property type="entry name" value="DNA/RNA_helicase_DEAH_CS"/>
</dbReference>
<dbReference type="GO" id="GO:0005524">
    <property type="term" value="F:ATP binding"/>
    <property type="evidence" value="ECO:0007669"/>
    <property type="project" value="UniProtKB-KW"/>
</dbReference>
<sequence length="696" mass="74815">MSTQERALELLHRLTGRDDAVFHEGQFEAVSALVDDRRRALVVQRTGWGKSAVYFVATALLRERGAGPTLLVSPLLALMRDQVAAAERAGVRAAAINSATVDEWESISARLAADDVDVLLVSPERLNNPQFREQQLPDLLARMGLLVIDEAHCISDWGHDFRPDYRRIATLLNDLQRNVPVLATTATANARVVADVADQLGDGVLTLRGSLARDSLRLGCLQLPSARDRLAWLVAHLGELPGSGIVYALTVSAAEDTARLLGEAGHEVAAYTGRTDPDERERLEGALKANQVKALVATSALGMGFDKPDLGFVVHLGAPSSPVAYYQQVGRAGRATEHADVLLLPGPEDPDIWRYFATVSMPDPERVAAVLGELGSEPLSTPALEALVDIRRTQLELLLKVLDVDGAVRRVRGGWVATGESWEYDSERYARIEQARVAEQQSMLTYERGERCRMEILQQDLDDPTAAPCGRCDVCAGAWYPAEVPGGAAEQAAGQLRRVGVPVDPRGQWPTGADRRGLDVRGRIAVEERHEAGRAIARLTDLGWGGALREVFAAGTPDAPIDERLAEGVIATLRDWPWRQRPVGVVAMPSITRPQLVGSTAQFIAERGRLPLLGALDVDSAVPVVGPGGNSAFRLASVWGRFSVSPELAAAVSAAPGPVLLVDDLVDSRWTFTVAARALRQAGAPGVLPFALASVG</sequence>
<evidence type="ECO:0000256" key="6">
    <source>
        <dbReference type="ARBA" id="ARBA00023235"/>
    </source>
</evidence>
<dbReference type="SMART" id="SM00487">
    <property type="entry name" value="DEXDc"/>
    <property type="match status" value="1"/>
</dbReference>
<dbReference type="GO" id="GO:0043138">
    <property type="term" value="F:3'-5' DNA helicase activity"/>
    <property type="evidence" value="ECO:0007669"/>
    <property type="project" value="UniProtKB-EC"/>
</dbReference>
<evidence type="ECO:0000256" key="7">
    <source>
        <dbReference type="ARBA" id="ARBA00034617"/>
    </source>
</evidence>
<dbReference type="Pfam" id="PF00271">
    <property type="entry name" value="Helicase_C"/>
    <property type="match status" value="1"/>
</dbReference>
<dbReference type="EC" id="5.6.2.4" evidence="8"/>
<evidence type="ECO:0000256" key="1">
    <source>
        <dbReference type="ARBA" id="ARBA00005446"/>
    </source>
</evidence>
<dbReference type="Gene3D" id="3.40.50.300">
    <property type="entry name" value="P-loop containing nucleotide triphosphate hydrolases"/>
    <property type="match status" value="2"/>
</dbReference>
<dbReference type="InterPro" id="IPR027417">
    <property type="entry name" value="P-loop_NTPase"/>
</dbReference>
<keyword evidence="3" id="KW-0378">Hydrolase</keyword>
<dbReference type="PANTHER" id="PTHR13710:SF105">
    <property type="entry name" value="ATP-DEPENDENT DNA HELICASE Q1"/>
    <property type="match status" value="1"/>
</dbReference>
<dbReference type="OrthoDB" id="9760034at2"/>
<keyword evidence="5" id="KW-0238">DNA-binding</keyword>
<dbReference type="GO" id="GO:0006310">
    <property type="term" value="P:DNA recombination"/>
    <property type="evidence" value="ECO:0007669"/>
    <property type="project" value="TreeGrafter"/>
</dbReference>
<comment type="catalytic activity">
    <reaction evidence="7">
        <text>Couples ATP hydrolysis with the unwinding of duplex DNA by translocating in the 3'-5' direction.</text>
        <dbReference type="EC" id="5.6.2.4"/>
    </reaction>
</comment>
<name>A0A554RWB6_9ACTN</name>
<evidence type="ECO:0000256" key="4">
    <source>
        <dbReference type="ARBA" id="ARBA00022840"/>
    </source>
</evidence>
<keyword evidence="6" id="KW-0413">Isomerase</keyword>
<evidence type="ECO:0000256" key="5">
    <source>
        <dbReference type="ARBA" id="ARBA00023125"/>
    </source>
</evidence>
<accession>A0A554RWB6</accession>
<proteinExistence type="inferred from homology"/>
<dbReference type="InterPro" id="IPR014001">
    <property type="entry name" value="Helicase_ATP-bd"/>
</dbReference>
<evidence type="ECO:0000313" key="11">
    <source>
        <dbReference type="EMBL" id="TSD58390.1"/>
    </source>
</evidence>
<dbReference type="AlphaFoldDB" id="A0A554RWB6"/>
<dbReference type="PROSITE" id="PS00690">
    <property type="entry name" value="DEAH_ATP_HELICASE"/>
    <property type="match status" value="1"/>
</dbReference>
<evidence type="ECO:0000256" key="3">
    <source>
        <dbReference type="ARBA" id="ARBA00022801"/>
    </source>
</evidence>
<keyword evidence="12" id="KW-1185">Reference proteome</keyword>
<dbReference type="SUPFAM" id="SSF52540">
    <property type="entry name" value="P-loop containing nucleoside triphosphate hydrolases"/>
    <property type="match status" value="1"/>
</dbReference>
<dbReference type="InterPro" id="IPR011545">
    <property type="entry name" value="DEAD/DEAH_box_helicase_dom"/>
</dbReference>
<dbReference type="GO" id="GO:0016787">
    <property type="term" value="F:hydrolase activity"/>
    <property type="evidence" value="ECO:0007669"/>
    <property type="project" value="UniProtKB-KW"/>
</dbReference>
<organism evidence="11 12">
    <name type="scientific">Aeromicrobium piscarium</name>
    <dbReference type="NCBI Taxonomy" id="2590901"/>
    <lineage>
        <taxon>Bacteria</taxon>
        <taxon>Bacillati</taxon>
        <taxon>Actinomycetota</taxon>
        <taxon>Actinomycetes</taxon>
        <taxon>Propionibacteriales</taxon>
        <taxon>Nocardioidaceae</taxon>
        <taxon>Aeromicrobium</taxon>
    </lineage>
</organism>
<keyword evidence="11" id="KW-0347">Helicase</keyword>
<gene>
    <name evidence="11" type="ORF">FNM00_14415</name>
</gene>
<feature type="domain" description="Helicase C-terminal" evidence="10">
    <location>
        <begin position="229"/>
        <end position="385"/>
    </location>
</feature>
<comment type="similarity">
    <text evidence="1">Belongs to the helicase family. RecQ subfamily.</text>
</comment>
<dbReference type="InterPro" id="IPR029057">
    <property type="entry name" value="PRTase-like"/>
</dbReference>
<dbReference type="SUPFAM" id="SSF53271">
    <property type="entry name" value="PRTase-like"/>
    <property type="match status" value="1"/>
</dbReference>
<dbReference type="GO" id="GO:0009378">
    <property type="term" value="F:four-way junction helicase activity"/>
    <property type="evidence" value="ECO:0007669"/>
    <property type="project" value="TreeGrafter"/>
</dbReference>
<dbReference type="Proteomes" id="UP000316988">
    <property type="component" value="Unassembled WGS sequence"/>
</dbReference>
<dbReference type="EMBL" id="VLNT01000014">
    <property type="protein sequence ID" value="TSD58390.1"/>
    <property type="molecule type" value="Genomic_DNA"/>
</dbReference>
<dbReference type="InterPro" id="IPR001650">
    <property type="entry name" value="Helicase_C-like"/>
</dbReference>
<dbReference type="GO" id="GO:0006281">
    <property type="term" value="P:DNA repair"/>
    <property type="evidence" value="ECO:0007669"/>
    <property type="project" value="TreeGrafter"/>
</dbReference>
<keyword evidence="4" id="KW-0067">ATP-binding</keyword>
<reference evidence="11 12" key="1">
    <citation type="submission" date="2019-07" db="EMBL/GenBank/DDBJ databases">
        <authorList>
            <person name="Zhao L.H."/>
        </authorList>
    </citation>
    <scope>NUCLEOTIDE SEQUENCE [LARGE SCALE GENOMIC DNA]</scope>
    <source>
        <strain evidence="11 12">Co35</strain>
    </source>
</reference>
<dbReference type="PANTHER" id="PTHR13710">
    <property type="entry name" value="DNA HELICASE RECQ FAMILY MEMBER"/>
    <property type="match status" value="1"/>
</dbReference>
<dbReference type="SMART" id="SM00490">
    <property type="entry name" value="HELICc"/>
    <property type="match status" value="1"/>
</dbReference>
<comment type="caution">
    <text evidence="11">The sequence shown here is derived from an EMBL/GenBank/DDBJ whole genome shotgun (WGS) entry which is preliminary data.</text>
</comment>
<evidence type="ECO:0000313" key="12">
    <source>
        <dbReference type="Proteomes" id="UP000316988"/>
    </source>
</evidence>
<evidence type="ECO:0000259" key="9">
    <source>
        <dbReference type="PROSITE" id="PS51192"/>
    </source>
</evidence>
<dbReference type="PROSITE" id="PS51194">
    <property type="entry name" value="HELICASE_CTER"/>
    <property type="match status" value="1"/>
</dbReference>
<dbReference type="GO" id="GO:0005737">
    <property type="term" value="C:cytoplasm"/>
    <property type="evidence" value="ECO:0007669"/>
    <property type="project" value="TreeGrafter"/>
</dbReference>
<dbReference type="RefSeq" id="WP_143914251.1">
    <property type="nucleotide sequence ID" value="NZ_VLNT01000014.1"/>
</dbReference>
<dbReference type="PROSITE" id="PS51192">
    <property type="entry name" value="HELICASE_ATP_BIND_1"/>
    <property type="match status" value="1"/>
</dbReference>
<dbReference type="GO" id="GO:0043590">
    <property type="term" value="C:bacterial nucleoid"/>
    <property type="evidence" value="ECO:0007669"/>
    <property type="project" value="TreeGrafter"/>
</dbReference>
<evidence type="ECO:0000259" key="10">
    <source>
        <dbReference type="PROSITE" id="PS51194"/>
    </source>
</evidence>
<evidence type="ECO:0000256" key="2">
    <source>
        <dbReference type="ARBA" id="ARBA00022741"/>
    </source>
</evidence>
<dbReference type="Pfam" id="PF00270">
    <property type="entry name" value="DEAD"/>
    <property type="match status" value="1"/>
</dbReference>